<evidence type="ECO:0000256" key="6">
    <source>
        <dbReference type="SAM" id="Phobius"/>
    </source>
</evidence>
<sequence length="321" mass="36882">MWFWIGFLILVFILLALDLGVFNRRSHVISTREAAGWTTLWVSLSLAFSIFVYFAYEENWIESPMGGMEAAIDYLTGYLVEQSLSMDNIFVIALIFAYFKVPEQYQHRVLFWGILGALFFRGVMIAFGIVLLQQFQWMIYVFGIFLLYSAYKMLTSSEEVHPNKNPTIRLLRKYFPITKSYYGEKFFVKIRHIRAGTPLFVALVMVETTDIMFAFDSIPAIFAITTDPFLVFTSNIFAILGLRSLYFVLANMLNRFVYLKYSLVFILVFVALKMLAHEYVHLPGWVSLVVIFAALLIGVLASLLRPAKSTEKEVAQQGQNG</sequence>
<feature type="transmembrane region" description="Helical" evidence="6">
    <location>
        <begin position="199"/>
        <end position="223"/>
    </location>
</feature>
<evidence type="ECO:0000256" key="1">
    <source>
        <dbReference type="ARBA" id="ARBA00004141"/>
    </source>
</evidence>
<evidence type="ECO:0000256" key="3">
    <source>
        <dbReference type="ARBA" id="ARBA00022692"/>
    </source>
</evidence>
<keyword evidence="5 6" id="KW-0472">Membrane</keyword>
<dbReference type="Pfam" id="PF03741">
    <property type="entry name" value="TerC"/>
    <property type="match status" value="1"/>
</dbReference>
<keyword evidence="3 6" id="KW-0812">Transmembrane</keyword>
<feature type="transmembrane region" description="Helical" evidence="6">
    <location>
        <begin position="229"/>
        <end position="249"/>
    </location>
</feature>
<feature type="transmembrane region" description="Helical" evidence="6">
    <location>
        <begin position="34"/>
        <end position="56"/>
    </location>
</feature>
<dbReference type="GO" id="GO:0016020">
    <property type="term" value="C:membrane"/>
    <property type="evidence" value="ECO:0007669"/>
    <property type="project" value="UniProtKB-SubCell"/>
</dbReference>
<name>A0A2D0NHX7_FLAN2</name>
<dbReference type="InterPro" id="IPR005496">
    <property type="entry name" value="Integral_membrane_TerC"/>
</dbReference>
<dbReference type="NCBIfam" id="TIGR03718">
    <property type="entry name" value="R_switched_Alx"/>
    <property type="match status" value="1"/>
</dbReference>
<evidence type="ECO:0000313" key="7">
    <source>
        <dbReference type="EMBL" id="PHN07373.1"/>
    </source>
</evidence>
<feature type="transmembrane region" description="Helical" evidence="6">
    <location>
        <begin position="76"/>
        <end position="97"/>
    </location>
</feature>
<evidence type="ECO:0000256" key="5">
    <source>
        <dbReference type="ARBA" id="ARBA00023136"/>
    </source>
</evidence>
<dbReference type="PANTHER" id="PTHR30238:SF0">
    <property type="entry name" value="THYLAKOID MEMBRANE PROTEIN TERC, CHLOROPLASTIC"/>
    <property type="match status" value="1"/>
</dbReference>
<dbReference type="RefSeq" id="WP_099149303.1">
    <property type="nucleotide sequence ID" value="NZ_PDUD01000010.1"/>
</dbReference>
<evidence type="ECO:0000313" key="8">
    <source>
        <dbReference type="Proteomes" id="UP000223913"/>
    </source>
</evidence>
<evidence type="ECO:0008006" key="9">
    <source>
        <dbReference type="Google" id="ProtNLM"/>
    </source>
</evidence>
<comment type="subcellular location">
    <subcellularLocation>
        <location evidence="1">Membrane</location>
        <topology evidence="1">Multi-pass membrane protein</topology>
    </subcellularLocation>
</comment>
<organism evidence="7 8">
    <name type="scientific">Flavilitoribacter nigricans (strain ATCC 23147 / DSM 23189 / NBRC 102662 / NCIMB 1420 / SS-2)</name>
    <name type="common">Lewinella nigricans</name>
    <dbReference type="NCBI Taxonomy" id="1122177"/>
    <lineage>
        <taxon>Bacteria</taxon>
        <taxon>Pseudomonadati</taxon>
        <taxon>Bacteroidota</taxon>
        <taxon>Saprospiria</taxon>
        <taxon>Saprospirales</taxon>
        <taxon>Lewinellaceae</taxon>
        <taxon>Flavilitoribacter</taxon>
    </lineage>
</organism>
<feature type="transmembrane region" description="Helical" evidence="6">
    <location>
        <begin position="282"/>
        <end position="304"/>
    </location>
</feature>
<protein>
    <recommendedName>
        <fullName evidence="9">TerC family protein</fullName>
    </recommendedName>
</protein>
<proteinExistence type="inferred from homology"/>
<dbReference type="AlphaFoldDB" id="A0A2D0NHX7"/>
<evidence type="ECO:0000256" key="2">
    <source>
        <dbReference type="ARBA" id="ARBA00007511"/>
    </source>
</evidence>
<feature type="transmembrane region" description="Helical" evidence="6">
    <location>
        <begin position="6"/>
        <end position="22"/>
    </location>
</feature>
<dbReference type="OrthoDB" id="9783692at2"/>
<accession>A0A2D0NHX7</accession>
<feature type="transmembrane region" description="Helical" evidence="6">
    <location>
        <begin position="256"/>
        <end position="276"/>
    </location>
</feature>
<evidence type="ECO:0000256" key="4">
    <source>
        <dbReference type="ARBA" id="ARBA00022989"/>
    </source>
</evidence>
<reference evidence="7 8" key="1">
    <citation type="submission" date="2017-10" db="EMBL/GenBank/DDBJ databases">
        <title>The draft genome sequence of Lewinella nigricans NBRC 102662.</title>
        <authorList>
            <person name="Wang K."/>
        </authorList>
    </citation>
    <scope>NUCLEOTIDE SEQUENCE [LARGE SCALE GENOMIC DNA]</scope>
    <source>
        <strain evidence="7 8">NBRC 102662</strain>
    </source>
</reference>
<keyword evidence="4 6" id="KW-1133">Transmembrane helix</keyword>
<gene>
    <name evidence="7" type="ORF">CRP01_07010</name>
</gene>
<dbReference type="InterPro" id="IPR022369">
    <property type="entry name" value="Integral_membrane_TerC_rswitch"/>
</dbReference>
<feature type="transmembrane region" description="Helical" evidence="6">
    <location>
        <begin position="109"/>
        <end position="131"/>
    </location>
</feature>
<comment type="caution">
    <text evidence="7">The sequence shown here is derived from an EMBL/GenBank/DDBJ whole genome shotgun (WGS) entry which is preliminary data.</text>
</comment>
<keyword evidence="8" id="KW-1185">Reference proteome</keyword>
<dbReference type="Proteomes" id="UP000223913">
    <property type="component" value="Unassembled WGS sequence"/>
</dbReference>
<feature type="transmembrane region" description="Helical" evidence="6">
    <location>
        <begin position="137"/>
        <end position="154"/>
    </location>
</feature>
<dbReference type="EMBL" id="PDUD01000010">
    <property type="protein sequence ID" value="PHN07373.1"/>
    <property type="molecule type" value="Genomic_DNA"/>
</dbReference>
<dbReference type="PANTHER" id="PTHR30238">
    <property type="entry name" value="MEMBRANE BOUND PREDICTED REDOX MODULATOR"/>
    <property type="match status" value="1"/>
</dbReference>
<comment type="similarity">
    <text evidence="2">Belongs to the TerC family.</text>
</comment>